<protein>
    <recommendedName>
        <fullName evidence="3">Uracil-DNA glycosylase</fullName>
    </recommendedName>
</protein>
<evidence type="ECO:0008006" key="3">
    <source>
        <dbReference type="Google" id="ProtNLM"/>
    </source>
</evidence>
<reference evidence="1 2" key="1">
    <citation type="submission" date="2018-01" db="EMBL/GenBank/DDBJ databases">
        <title>Species boundaries and ecological features among Paraburkholderia terrae DSMZ17804T, P. hospita DSMZ17164T and P. caribensis DSMZ13236T.</title>
        <authorList>
            <person name="Pratama A.A."/>
        </authorList>
    </citation>
    <scope>NUCLEOTIDE SEQUENCE [LARGE SCALE GENOMIC DNA]</scope>
    <source>
        <strain evidence="1 2">DSM 17804</strain>
    </source>
</reference>
<dbReference type="EMBL" id="CP026111">
    <property type="protein sequence ID" value="AUT60888.1"/>
    <property type="molecule type" value="Genomic_DNA"/>
</dbReference>
<organism evidence="1 2">
    <name type="scientific">Paraburkholderia terrae</name>
    <dbReference type="NCBI Taxonomy" id="311230"/>
    <lineage>
        <taxon>Bacteria</taxon>
        <taxon>Pseudomonadati</taxon>
        <taxon>Pseudomonadota</taxon>
        <taxon>Betaproteobacteria</taxon>
        <taxon>Burkholderiales</taxon>
        <taxon>Burkholderiaceae</taxon>
        <taxon>Paraburkholderia</taxon>
    </lineage>
</organism>
<dbReference type="RefSeq" id="WP_042305131.1">
    <property type="nucleotide sequence ID" value="NZ_CP026111.1"/>
</dbReference>
<proteinExistence type="predicted"/>
<evidence type="ECO:0000313" key="2">
    <source>
        <dbReference type="Proteomes" id="UP000243502"/>
    </source>
</evidence>
<dbReference type="AlphaFoldDB" id="A0A2I8EN91"/>
<dbReference type="OrthoDB" id="9128992at2"/>
<accession>A0A2I8EN91</accession>
<gene>
    <name evidence="1" type="ORF">C2L65_15590</name>
</gene>
<dbReference type="KEGG" id="pter:C2L65_15590"/>
<name>A0A2I8EN91_9BURK</name>
<evidence type="ECO:0000313" key="1">
    <source>
        <dbReference type="EMBL" id="AUT60888.1"/>
    </source>
</evidence>
<dbReference type="Proteomes" id="UP000243502">
    <property type="component" value="Chromosome 1"/>
</dbReference>
<sequence length="202" mass="22766">MLYFDPDFLTSLDAEAINRYHSTPSLKTQYRLQTQLGPHPYEGDIDTARVVVLMKNPGFDTTSTLADHRFHQDGWPYASLHPDAPAGMHAYSAPRFRDLIAEFGAQHVSQRLALLQIHPWASEALDNPKRLALPSMRLAVEHARTAIGRGALVLIGRGGWYWRPALGLAKGALFEHPSPRVVYWNRQSVPAQIFDAMRQAMR</sequence>